<dbReference type="InterPro" id="IPR057174">
    <property type="entry name" value="DUF7852"/>
</dbReference>
<dbReference type="Proteomes" id="UP000231322">
    <property type="component" value="Unassembled WGS sequence"/>
</dbReference>
<feature type="domain" description="DUF7852" evidence="1">
    <location>
        <begin position="30"/>
        <end position="134"/>
    </location>
</feature>
<protein>
    <recommendedName>
        <fullName evidence="1">DUF7852 domain-containing protein</fullName>
    </recommendedName>
</protein>
<gene>
    <name evidence="2" type="ORF">CS538_00510</name>
</gene>
<dbReference type="InterPro" id="IPR039286">
    <property type="entry name" value="CsxC"/>
</dbReference>
<organism evidence="2 3">
    <name type="scientific">Clostridium combesii</name>
    <dbReference type="NCBI Taxonomy" id="39481"/>
    <lineage>
        <taxon>Bacteria</taxon>
        <taxon>Bacillati</taxon>
        <taxon>Bacillota</taxon>
        <taxon>Clostridia</taxon>
        <taxon>Eubacteriales</taxon>
        <taxon>Clostridiaceae</taxon>
        <taxon>Clostridium</taxon>
    </lineage>
</organism>
<reference evidence="2 3" key="1">
    <citation type="submission" date="2017-10" db="EMBL/GenBank/DDBJ databases">
        <title>Reclassification of Eubacterium combesii and discrepancies in the nomenclature of botulinum neurotoxin producing clostridia. Request for an Opinion.</title>
        <authorList>
            <person name="Dobritsa A.P."/>
            <person name="Kutumbaka K.K."/>
            <person name="Samadpour M."/>
        </authorList>
    </citation>
    <scope>NUCLEOTIDE SEQUENCE [LARGE SCALE GENOMIC DNA]</scope>
    <source>
        <strain evidence="2 3">DSM 20696</strain>
    </source>
</reference>
<evidence type="ECO:0000259" key="1">
    <source>
        <dbReference type="Pfam" id="PF25250"/>
    </source>
</evidence>
<keyword evidence="3" id="KW-1185">Reference proteome</keyword>
<dbReference type="EMBL" id="PEIK01000001">
    <property type="protein sequence ID" value="PIH05837.1"/>
    <property type="molecule type" value="Genomic_DNA"/>
</dbReference>
<dbReference type="PANTHER" id="PTHR37303:SF2">
    <property type="entry name" value="DUF3794 DOMAIN-CONTAINING PROTEIN"/>
    <property type="match status" value="1"/>
</dbReference>
<comment type="caution">
    <text evidence="2">The sequence shown here is derived from an EMBL/GenBank/DDBJ whole genome shotgun (WGS) entry which is preliminary data.</text>
</comment>
<dbReference type="InterPro" id="IPR054845">
    <property type="entry name" value="Exosporium_prot_C"/>
</dbReference>
<dbReference type="AlphaFoldDB" id="A0A2G7HL40"/>
<sequence length="278" mass="31899">MMSMEEMKSRKNDCHEHCHEECHEHSHEDCGKLIESRTMPMCEGTNLTPQTVRTPVVAKIPVVIAEKEIQIDVESKTRLKEKFLEIKRIKKDVFLTQCELIPRAGVIENGVPRTAKLFISGFIRKNIEFATADCVKDDVVSGKIQHTTEKVPFHCVTEVRYITPPVLANRERQREMELFCSEHGCEQECNCEEEKLGRLTCQEFLEDSITLVEKPFCELLGARIFEADIQRKPHFEKGVKVFDELVEKMVVFIRVKVLQLQQVRVGAAGTGTAEEHCK</sequence>
<dbReference type="RefSeq" id="WP_099837282.1">
    <property type="nucleotide sequence ID" value="NZ_PEIK01000001.1"/>
</dbReference>
<proteinExistence type="predicted"/>
<dbReference type="Pfam" id="PF25250">
    <property type="entry name" value="DUF7852"/>
    <property type="match status" value="1"/>
</dbReference>
<name>A0A2G7HL40_9CLOT</name>
<dbReference type="NCBIfam" id="NF045794">
    <property type="entry name" value="CsxC_fam"/>
    <property type="match status" value="1"/>
</dbReference>
<evidence type="ECO:0000313" key="3">
    <source>
        <dbReference type="Proteomes" id="UP000231322"/>
    </source>
</evidence>
<dbReference type="GO" id="GO:0043592">
    <property type="term" value="C:exosporium"/>
    <property type="evidence" value="ECO:0007669"/>
    <property type="project" value="InterPro"/>
</dbReference>
<evidence type="ECO:0000313" key="2">
    <source>
        <dbReference type="EMBL" id="PIH05837.1"/>
    </source>
</evidence>
<dbReference type="PANTHER" id="PTHR37303">
    <property type="entry name" value="EXPORTED PROTEIN-RELATED"/>
    <property type="match status" value="1"/>
</dbReference>
<accession>A0A2G7HL40</accession>